<dbReference type="PROSITE" id="PS01306">
    <property type="entry name" value="UPF0054"/>
    <property type="match status" value="1"/>
</dbReference>
<reference evidence="10 11" key="1">
    <citation type="submission" date="2016-11" db="EMBL/GenBank/DDBJ databases">
        <authorList>
            <person name="Jaros S."/>
            <person name="Januszkiewicz K."/>
            <person name="Wedrychowicz H."/>
        </authorList>
    </citation>
    <scope>NUCLEOTIDE SEQUENCE [LARGE SCALE GENOMIC DNA]</scope>
    <source>
        <strain evidence="10 11">DSM 15970</strain>
    </source>
</reference>
<feature type="binding site" evidence="9">
    <location>
        <position position="140"/>
    </location>
    <ligand>
        <name>Zn(2+)</name>
        <dbReference type="ChEBI" id="CHEBI:29105"/>
        <note>catalytic</note>
    </ligand>
</feature>
<name>A0A1M6A1C2_9FIRM</name>
<dbReference type="PANTHER" id="PTHR46986:SF1">
    <property type="entry name" value="ENDORIBONUCLEASE YBEY, CHLOROPLASTIC"/>
    <property type="match status" value="1"/>
</dbReference>
<dbReference type="STRING" id="1122934.SAMN02745691_00025"/>
<keyword evidence="3 9" id="KW-0698">rRNA processing</keyword>
<keyword evidence="7 9" id="KW-0378">Hydrolase</keyword>
<dbReference type="Gene3D" id="3.40.390.30">
    <property type="entry name" value="Metalloproteases ('zincins'), catalytic domain"/>
    <property type="match status" value="1"/>
</dbReference>
<dbReference type="InterPro" id="IPR023091">
    <property type="entry name" value="MetalPrtase_cat_dom_sf_prd"/>
</dbReference>
<dbReference type="Pfam" id="PF02130">
    <property type="entry name" value="YbeY"/>
    <property type="match status" value="1"/>
</dbReference>
<dbReference type="EMBL" id="FQYT01000002">
    <property type="protein sequence ID" value="SHI30238.1"/>
    <property type="molecule type" value="Genomic_DNA"/>
</dbReference>
<feature type="binding site" evidence="9">
    <location>
        <position position="134"/>
    </location>
    <ligand>
        <name>Zn(2+)</name>
        <dbReference type="ChEBI" id="CHEBI:29105"/>
        <note>catalytic</note>
    </ligand>
</feature>
<dbReference type="InterPro" id="IPR020549">
    <property type="entry name" value="YbeY_CS"/>
</dbReference>
<evidence type="ECO:0000256" key="3">
    <source>
        <dbReference type="ARBA" id="ARBA00022552"/>
    </source>
</evidence>
<comment type="similarity">
    <text evidence="1 9">Belongs to the endoribonuclease YbeY family.</text>
</comment>
<evidence type="ECO:0000256" key="5">
    <source>
        <dbReference type="ARBA" id="ARBA00022723"/>
    </source>
</evidence>
<dbReference type="NCBIfam" id="TIGR00043">
    <property type="entry name" value="rRNA maturation RNase YbeY"/>
    <property type="match status" value="1"/>
</dbReference>
<dbReference type="GO" id="GO:0005737">
    <property type="term" value="C:cytoplasm"/>
    <property type="evidence" value="ECO:0007669"/>
    <property type="project" value="UniProtKB-SubCell"/>
</dbReference>
<keyword evidence="4 9" id="KW-0540">Nuclease</keyword>
<evidence type="ECO:0000313" key="11">
    <source>
        <dbReference type="Proteomes" id="UP000184342"/>
    </source>
</evidence>
<evidence type="ECO:0000256" key="8">
    <source>
        <dbReference type="ARBA" id="ARBA00022833"/>
    </source>
</evidence>
<keyword evidence="9" id="KW-0963">Cytoplasm</keyword>
<dbReference type="EC" id="3.1.-.-" evidence="9"/>
<dbReference type="SUPFAM" id="SSF55486">
    <property type="entry name" value="Metalloproteases ('zincins'), catalytic domain"/>
    <property type="match status" value="1"/>
</dbReference>
<dbReference type="GO" id="GO:0008270">
    <property type="term" value="F:zinc ion binding"/>
    <property type="evidence" value="ECO:0007669"/>
    <property type="project" value="UniProtKB-UniRule"/>
</dbReference>
<comment type="cofactor">
    <cofactor evidence="9">
        <name>Zn(2+)</name>
        <dbReference type="ChEBI" id="CHEBI:29105"/>
    </cofactor>
    <text evidence="9">Binds 1 zinc ion.</text>
</comment>
<keyword evidence="8 9" id="KW-0862">Zinc</keyword>
<evidence type="ECO:0000256" key="9">
    <source>
        <dbReference type="HAMAP-Rule" id="MF_00009"/>
    </source>
</evidence>
<dbReference type="Proteomes" id="UP000184342">
    <property type="component" value="Unassembled WGS sequence"/>
</dbReference>
<dbReference type="HAMAP" id="MF_00009">
    <property type="entry name" value="Endoribonucl_YbeY"/>
    <property type="match status" value="1"/>
</dbReference>
<evidence type="ECO:0000256" key="7">
    <source>
        <dbReference type="ARBA" id="ARBA00022801"/>
    </source>
</evidence>
<keyword evidence="5 9" id="KW-0479">Metal-binding</keyword>
<proteinExistence type="inferred from homology"/>
<organism evidence="10 11">
    <name type="scientific">Parasporobacterium paucivorans DSM 15970</name>
    <dbReference type="NCBI Taxonomy" id="1122934"/>
    <lineage>
        <taxon>Bacteria</taxon>
        <taxon>Bacillati</taxon>
        <taxon>Bacillota</taxon>
        <taxon>Clostridia</taxon>
        <taxon>Lachnospirales</taxon>
        <taxon>Lachnospiraceae</taxon>
        <taxon>Parasporobacterium</taxon>
    </lineage>
</organism>
<evidence type="ECO:0000313" key="10">
    <source>
        <dbReference type="EMBL" id="SHI30238.1"/>
    </source>
</evidence>
<evidence type="ECO:0000256" key="4">
    <source>
        <dbReference type="ARBA" id="ARBA00022722"/>
    </source>
</evidence>
<protein>
    <recommendedName>
        <fullName evidence="9">Endoribonuclease YbeY</fullName>
        <ecNumber evidence="9">3.1.-.-</ecNumber>
    </recommendedName>
</protein>
<sequence length="164" mass="19223">MSVFIEEEVVPEFDFDYKSLLEEVIEEALDYMDCPYEAEINVILTDNENIQSINKEFREMDRPTDVLSFPMVSFGKPGDFSFLEEEQSCFNPETGELMLGDIILSVEKVREQAATYGHSEKRELAFLTAHSMLHLFGYDHIEEQDRILMEKLQEEILQKMNIHR</sequence>
<feature type="binding site" evidence="9">
    <location>
        <position position="130"/>
    </location>
    <ligand>
        <name>Zn(2+)</name>
        <dbReference type="ChEBI" id="CHEBI:29105"/>
        <note>catalytic</note>
    </ligand>
</feature>
<keyword evidence="2 9" id="KW-0690">Ribosome biogenesis</keyword>
<evidence type="ECO:0000256" key="1">
    <source>
        <dbReference type="ARBA" id="ARBA00010875"/>
    </source>
</evidence>
<dbReference type="InterPro" id="IPR002036">
    <property type="entry name" value="YbeY"/>
</dbReference>
<gene>
    <name evidence="9" type="primary">ybeY</name>
    <name evidence="10" type="ORF">SAMN02745691_00025</name>
</gene>
<evidence type="ECO:0000256" key="2">
    <source>
        <dbReference type="ARBA" id="ARBA00022517"/>
    </source>
</evidence>
<evidence type="ECO:0000256" key="6">
    <source>
        <dbReference type="ARBA" id="ARBA00022759"/>
    </source>
</evidence>
<keyword evidence="11" id="KW-1185">Reference proteome</keyword>
<dbReference type="RefSeq" id="WP_073992336.1">
    <property type="nucleotide sequence ID" value="NZ_FQYT01000002.1"/>
</dbReference>
<accession>A0A1M6A1C2</accession>
<comment type="subcellular location">
    <subcellularLocation>
        <location evidence="9">Cytoplasm</location>
    </subcellularLocation>
</comment>
<dbReference type="PANTHER" id="PTHR46986">
    <property type="entry name" value="ENDORIBONUCLEASE YBEY, CHLOROPLASTIC"/>
    <property type="match status" value="1"/>
</dbReference>
<dbReference type="OrthoDB" id="9807740at2"/>
<keyword evidence="6 9" id="KW-0255">Endonuclease</keyword>
<dbReference type="GO" id="GO:0006364">
    <property type="term" value="P:rRNA processing"/>
    <property type="evidence" value="ECO:0007669"/>
    <property type="project" value="UniProtKB-UniRule"/>
</dbReference>
<dbReference type="GO" id="GO:0004222">
    <property type="term" value="F:metalloendopeptidase activity"/>
    <property type="evidence" value="ECO:0007669"/>
    <property type="project" value="InterPro"/>
</dbReference>
<comment type="function">
    <text evidence="9">Single strand-specific metallo-endoribonuclease involved in late-stage 70S ribosome quality control and in maturation of the 3' terminus of the 16S rRNA.</text>
</comment>
<dbReference type="GO" id="GO:0004521">
    <property type="term" value="F:RNA endonuclease activity"/>
    <property type="evidence" value="ECO:0007669"/>
    <property type="project" value="UniProtKB-UniRule"/>
</dbReference>
<dbReference type="AlphaFoldDB" id="A0A1M6A1C2"/>